<dbReference type="EMBL" id="JBFXLU010000474">
    <property type="protein sequence ID" value="KAL2825707.1"/>
    <property type="molecule type" value="Genomic_DNA"/>
</dbReference>
<dbReference type="PANTHER" id="PTHR33657">
    <property type="entry name" value="DOMAIN PROTEIN, PUTATIVE (AFU_ORTHOLOGUE AFUA_5G00600)-RELATED"/>
    <property type="match status" value="1"/>
</dbReference>
<dbReference type="InterPro" id="IPR008701">
    <property type="entry name" value="NPP1"/>
</dbReference>
<proteinExistence type="inferred from homology"/>
<gene>
    <name evidence="4" type="ORF">BJY01DRAFT_256175</name>
</gene>
<evidence type="ECO:0000256" key="1">
    <source>
        <dbReference type="ARBA" id="ARBA00009520"/>
    </source>
</evidence>
<organism evidence="4 5">
    <name type="scientific">Aspergillus pseudoustus</name>
    <dbReference type="NCBI Taxonomy" id="1810923"/>
    <lineage>
        <taxon>Eukaryota</taxon>
        <taxon>Fungi</taxon>
        <taxon>Dikarya</taxon>
        <taxon>Ascomycota</taxon>
        <taxon>Pezizomycotina</taxon>
        <taxon>Eurotiomycetes</taxon>
        <taxon>Eurotiomycetidae</taxon>
        <taxon>Eurotiales</taxon>
        <taxon>Aspergillaceae</taxon>
        <taxon>Aspergillus</taxon>
        <taxon>Aspergillus subgen. Nidulantes</taxon>
    </lineage>
</organism>
<feature type="chain" id="PRO_5045988634" evidence="3">
    <location>
        <begin position="17"/>
        <end position="80"/>
    </location>
</feature>
<dbReference type="Proteomes" id="UP001610446">
    <property type="component" value="Unassembled WGS sequence"/>
</dbReference>
<evidence type="ECO:0000256" key="3">
    <source>
        <dbReference type="SAM" id="SignalP"/>
    </source>
</evidence>
<name>A0ABR4IDK6_9EURO</name>
<evidence type="ECO:0000313" key="4">
    <source>
        <dbReference type="EMBL" id="KAL2825707.1"/>
    </source>
</evidence>
<protein>
    <submittedName>
        <fullName evidence="4">Uncharacterized protein</fullName>
    </submittedName>
</protein>
<sequence>MSTRTLLLALAASAASMPLSSTDSATRLTARAVIDHDAVVGFPQTVPDSTLGELYLAYQPYLYVESGCVPFPAVDAEGNT</sequence>
<keyword evidence="2" id="KW-0843">Virulence</keyword>
<comment type="caution">
    <text evidence="4">The sequence shown here is derived from an EMBL/GenBank/DDBJ whole genome shotgun (WGS) entry which is preliminary data.</text>
</comment>
<feature type="non-terminal residue" evidence="4">
    <location>
        <position position="80"/>
    </location>
</feature>
<evidence type="ECO:0000256" key="2">
    <source>
        <dbReference type="ARBA" id="ARBA00023026"/>
    </source>
</evidence>
<reference evidence="4 5" key="1">
    <citation type="submission" date="2024-07" db="EMBL/GenBank/DDBJ databases">
        <title>Section-level genome sequencing and comparative genomics of Aspergillus sections Usti and Cavernicolus.</title>
        <authorList>
            <consortium name="Lawrence Berkeley National Laboratory"/>
            <person name="Nybo J.L."/>
            <person name="Vesth T.C."/>
            <person name="Theobald S."/>
            <person name="Frisvad J.C."/>
            <person name="Larsen T.O."/>
            <person name="Kjaerboelling I."/>
            <person name="Rothschild-Mancinelli K."/>
            <person name="Lyhne E.K."/>
            <person name="Kogle M.E."/>
            <person name="Barry K."/>
            <person name="Clum A."/>
            <person name="Na H."/>
            <person name="Ledsgaard L."/>
            <person name="Lin J."/>
            <person name="Lipzen A."/>
            <person name="Kuo A."/>
            <person name="Riley R."/>
            <person name="Mondo S."/>
            <person name="Labutti K."/>
            <person name="Haridas S."/>
            <person name="Pangalinan J."/>
            <person name="Salamov A.A."/>
            <person name="Simmons B.A."/>
            <person name="Magnuson J.K."/>
            <person name="Chen J."/>
            <person name="Drula E."/>
            <person name="Henrissat B."/>
            <person name="Wiebenga A."/>
            <person name="Lubbers R.J."/>
            <person name="Gomes A.C."/>
            <person name="Makela M.R."/>
            <person name="Stajich J."/>
            <person name="Grigoriev I.V."/>
            <person name="Mortensen U.H."/>
            <person name="De Vries R.P."/>
            <person name="Baker S.E."/>
            <person name="Andersen M.R."/>
        </authorList>
    </citation>
    <scope>NUCLEOTIDE SEQUENCE [LARGE SCALE GENOMIC DNA]</scope>
    <source>
        <strain evidence="4 5">CBS 123904</strain>
    </source>
</reference>
<evidence type="ECO:0000313" key="5">
    <source>
        <dbReference type="Proteomes" id="UP001610446"/>
    </source>
</evidence>
<feature type="signal peptide" evidence="3">
    <location>
        <begin position="1"/>
        <end position="16"/>
    </location>
</feature>
<comment type="similarity">
    <text evidence="1">Belongs to the Necrosis inducing protein (NPP1) family.</text>
</comment>
<keyword evidence="5" id="KW-1185">Reference proteome</keyword>
<keyword evidence="3" id="KW-0732">Signal</keyword>
<dbReference type="Pfam" id="PF05630">
    <property type="entry name" value="NPP1"/>
    <property type="match status" value="1"/>
</dbReference>
<accession>A0ABR4IDK6</accession>
<dbReference type="PANTHER" id="PTHR33657:SF8">
    <property type="entry name" value="DOMAIN PROTEIN, PUTATIVE (AFU_ORTHOLOGUE AFUA_5G00600)-RELATED"/>
    <property type="match status" value="1"/>
</dbReference>